<keyword evidence="4" id="KW-1185">Reference proteome</keyword>
<organism evidence="3 4">
    <name type="scientific">Fuerstiella marisgermanici</name>
    <dbReference type="NCBI Taxonomy" id="1891926"/>
    <lineage>
        <taxon>Bacteria</taxon>
        <taxon>Pseudomonadati</taxon>
        <taxon>Planctomycetota</taxon>
        <taxon>Planctomycetia</taxon>
        <taxon>Planctomycetales</taxon>
        <taxon>Planctomycetaceae</taxon>
        <taxon>Fuerstiella</taxon>
    </lineage>
</organism>
<evidence type="ECO:0000256" key="2">
    <source>
        <dbReference type="SAM" id="Phobius"/>
    </source>
</evidence>
<keyword evidence="2" id="KW-0812">Transmembrane</keyword>
<accession>A0A1P8WAF3</accession>
<evidence type="ECO:0000256" key="1">
    <source>
        <dbReference type="SAM" id="MobiDB-lite"/>
    </source>
</evidence>
<keyword evidence="2" id="KW-0472">Membrane</keyword>
<feature type="region of interest" description="Disordered" evidence="1">
    <location>
        <begin position="1"/>
        <end position="20"/>
    </location>
</feature>
<dbReference type="KEGG" id="fmr:Fuma_00598"/>
<gene>
    <name evidence="3" type="ORF">Fuma_00598</name>
</gene>
<dbReference type="STRING" id="1891926.Fuma_00598"/>
<reference evidence="3 4" key="1">
    <citation type="journal article" date="2016" name="Front. Microbiol.">
        <title>Fuerstia marisgermanicae gen. nov., sp. nov., an Unusual Member of the Phylum Planctomycetes from the German Wadden Sea.</title>
        <authorList>
            <person name="Kohn T."/>
            <person name="Heuer A."/>
            <person name="Jogler M."/>
            <person name="Vollmers J."/>
            <person name="Boedeker C."/>
            <person name="Bunk B."/>
            <person name="Rast P."/>
            <person name="Borchert D."/>
            <person name="Glockner I."/>
            <person name="Freese H.M."/>
            <person name="Klenk H.P."/>
            <person name="Overmann J."/>
            <person name="Kaster A.K."/>
            <person name="Rohde M."/>
            <person name="Wiegand S."/>
            <person name="Jogler C."/>
        </authorList>
    </citation>
    <scope>NUCLEOTIDE SEQUENCE [LARGE SCALE GENOMIC DNA]</scope>
    <source>
        <strain evidence="3 4">NH11</strain>
    </source>
</reference>
<protein>
    <submittedName>
        <fullName evidence="3">Uncharacterized protein</fullName>
    </submittedName>
</protein>
<dbReference type="AlphaFoldDB" id="A0A1P8WAF3"/>
<name>A0A1P8WAF3_9PLAN</name>
<evidence type="ECO:0000313" key="4">
    <source>
        <dbReference type="Proteomes" id="UP000187735"/>
    </source>
</evidence>
<sequence>MAENPFYAPAGWQDESSFRDDSRERRDWSEVVLRTCIAVVLGVFCVGLLVLGVVAFLE</sequence>
<dbReference type="Proteomes" id="UP000187735">
    <property type="component" value="Chromosome"/>
</dbReference>
<evidence type="ECO:0000313" key="3">
    <source>
        <dbReference type="EMBL" id="APZ91014.1"/>
    </source>
</evidence>
<dbReference type="EMBL" id="CP017641">
    <property type="protein sequence ID" value="APZ91014.1"/>
    <property type="molecule type" value="Genomic_DNA"/>
</dbReference>
<keyword evidence="2" id="KW-1133">Transmembrane helix</keyword>
<proteinExistence type="predicted"/>
<feature type="transmembrane region" description="Helical" evidence="2">
    <location>
        <begin position="31"/>
        <end position="57"/>
    </location>
</feature>